<feature type="transmembrane region" description="Helical" evidence="1">
    <location>
        <begin position="250"/>
        <end position="267"/>
    </location>
</feature>
<dbReference type="STRING" id="1802214.A2908_01500"/>
<dbReference type="InterPro" id="IPR037185">
    <property type="entry name" value="EmrE-like"/>
</dbReference>
<dbReference type="SUPFAM" id="SSF103481">
    <property type="entry name" value="Multidrug resistance efflux transporter EmrE"/>
    <property type="match status" value="1"/>
</dbReference>
<sequence length="299" mass="33724">MFSWLIVIILSYLFFSLAFFGDKLILSGPPNSKLYTFYVGALSLLVIFFIPFIKLSFPSALGLLWIVLEAIVYILGLYAMFIALEKFDVSRVMTTIGATQPIIILILTWIFLGTVVTGANLLAFIMLLLASIVISMEGKFKITGNYLILLVFSSLMFSLDYIFSKLVFFNMSFLQGIVWMRIFSFLFVLIFLFDKSLRIQIFSKKTTLNKKTGLLFLSTQSAGGIAGLLQSFAISLAPVSYLAIVNSLRGVQYVFLFIITLFFSFFFPKILKEDISKKVILQKTIAIILIVIGLAFLIY</sequence>
<evidence type="ECO:0000313" key="3">
    <source>
        <dbReference type="Proteomes" id="UP000176774"/>
    </source>
</evidence>
<keyword evidence="1" id="KW-0812">Transmembrane</keyword>
<dbReference type="Proteomes" id="UP000176774">
    <property type="component" value="Unassembled WGS sequence"/>
</dbReference>
<gene>
    <name evidence="2" type="ORF">A2908_01500</name>
</gene>
<feature type="transmembrane region" description="Helical" evidence="1">
    <location>
        <begin position="102"/>
        <end position="134"/>
    </location>
</feature>
<feature type="transmembrane region" description="Helical" evidence="1">
    <location>
        <begin position="176"/>
        <end position="193"/>
    </location>
</feature>
<protein>
    <recommendedName>
        <fullName evidence="4">EamA domain-containing protein</fullName>
    </recommendedName>
</protein>
<keyword evidence="1" id="KW-1133">Transmembrane helix</keyword>
<feature type="transmembrane region" description="Helical" evidence="1">
    <location>
        <begin position="60"/>
        <end position="82"/>
    </location>
</feature>
<organism evidence="2 3">
    <name type="scientific">Candidatus Staskawiczbacteria bacterium RIFCSPLOWO2_01_FULL_38_12b</name>
    <dbReference type="NCBI Taxonomy" id="1802214"/>
    <lineage>
        <taxon>Bacteria</taxon>
        <taxon>Candidatus Staskawicziibacteriota</taxon>
    </lineage>
</organism>
<evidence type="ECO:0008006" key="4">
    <source>
        <dbReference type="Google" id="ProtNLM"/>
    </source>
</evidence>
<keyword evidence="1" id="KW-0472">Membrane</keyword>
<dbReference type="EMBL" id="MHPA01000025">
    <property type="protein sequence ID" value="OGZ72528.1"/>
    <property type="molecule type" value="Genomic_DNA"/>
</dbReference>
<evidence type="ECO:0000256" key="1">
    <source>
        <dbReference type="SAM" id="Phobius"/>
    </source>
</evidence>
<reference evidence="2 3" key="1">
    <citation type="journal article" date="2016" name="Nat. Commun.">
        <title>Thousands of microbial genomes shed light on interconnected biogeochemical processes in an aquifer system.</title>
        <authorList>
            <person name="Anantharaman K."/>
            <person name="Brown C.T."/>
            <person name="Hug L.A."/>
            <person name="Sharon I."/>
            <person name="Castelle C.J."/>
            <person name="Probst A.J."/>
            <person name="Thomas B.C."/>
            <person name="Singh A."/>
            <person name="Wilkins M.J."/>
            <person name="Karaoz U."/>
            <person name="Brodie E.L."/>
            <person name="Williams K.H."/>
            <person name="Hubbard S.S."/>
            <person name="Banfield J.F."/>
        </authorList>
    </citation>
    <scope>NUCLEOTIDE SEQUENCE [LARGE SCALE GENOMIC DNA]</scope>
</reference>
<proteinExistence type="predicted"/>
<dbReference type="AlphaFoldDB" id="A0A1G2IEB3"/>
<feature type="transmembrane region" description="Helical" evidence="1">
    <location>
        <begin position="279"/>
        <end position="298"/>
    </location>
</feature>
<feature type="transmembrane region" description="Helical" evidence="1">
    <location>
        <begin position="36"/>
        <end position="53"/>
    </location>
</feature>
<name>A0A1G2IEB3_9BACT</name>
<comment type="caution">
    <text evidence="2">The sequence shown here is derived from an EMBL/GenBank/DDBJ whole genome shotgun (WGS) entry which is preliminary data.</text>
</comment>
<feature type="transmembrane region" description="Helical" evidence="1">
    <location>
        <begin position="146"/>
        <end position="164"/>
    </location>
</feature>
<feature type="transmembrane region" description="Helical" evidence="1">
    <location>
        <begin position="214"/>
        <end position="244"/>
    </location>
</feature>
<evidence type="ECO:0000313" key="2">
    <source>
        <dbReference type="EMBL" id="OGZ72528.1"/>
    </source>
</evidence>
<accession>A0A1G2IEB3</accession>